<evidence type="ECO:0000256" key="3">
    <source>
        <dbReference type="ARBA" id="ARBA00022827"/>
    </source>
</evidence>
<sequence length="184" mass="19585">MTARPPAASSACPGRPCHGQQGRGRTETTLPAWPGRDRFTAPLLHSTDFRSPTPYRGRKVLVVGSGNAGSRFRGCRPSRAHRARRRGGRTGGRPRAPRHGPQRPAQREGRAACPRSRRSAGLNRARPRPPAPRAHPCPAGRLHSLRGGGPQVRRGAGSQPRPTAVPHASPPCSNHADSCCASAL</sequence>
<protein>
    <submittedName>
        <fullName evidence="6">Uncharacterized protein</fullName>
    </submittedName>
</protein>
<dbReference type="OrthoDB" id="5168853at2"/>
<keyword evidence="7" id="KW-1185">Reference proteome</keyword>
<feature type="region of interest" description="Disordered" evidence="5">
    <location>
        <begin position="1"/>
        <end position="184"/>
    </location>
</feature>
<keyword evidence="4" id="KW-0560">Oxidoreductase</keyword>
<dbReference type="RefSeq" id="WP_126917249.1">
    <property type="nucleotide sequence ID" value="NZ_CP034587.1"/>
</dbReference>
<organism evidence="6 7">
    <name type="scientific">Streptomyces luteoverticillatus</name>
    <name type="common">Streptoverticillium luteoverticillatus</name>
    <dbReference type="NCBI Taxonomy" id="66425"/>
    <lineage>
        <taxon>Bacteria</taxon>
        <taxon>Bacillati</taxon>
        <taxon>Actinomycetota</taxon>
        <taxon>Actinomycetes</taxon>
        <taxon>Kitasatosporales</taxon>
        <taxon>Streptomycetaceae</taxon>
        <taxon>Streptomyces</taxon>
    </lineage>
</organism>
<dbReference type="AlphaFoldDB" id="A0A3Q9G3I3"/>
<dbReference type="Pfam" id="PF00743">
    <property type="entry name" value="FMO-like"/>
    <property type="match status" value="1"/>
</dbReference>
<feature type="compositionally biased region" description="Basic residues" evidence="5">
    <location>
        <begin position="73"/>
        <end position="88"/>
    </location>
</feature>
<evidence type="ECO:0000313" key="6">
    <source>
        <dbReference type="EMBL" id="AZQ74747.1"/>
    </source>
</evidence>
<accession>A0A3Q9G3I3</accession>
<dbReference type="Gene3D" id="3.50.50.60">
    <property type="entry name" value="FAD/NAD(P)-binding domain"/>
    <property type="match status" value="1"/>
</dbReference>
<keyword evidence="2" id="KW-0285">Flavoprotein</keyword>
<dbReference type="EMBL" id="CP034587">
    <property type="protein sequence ID" value="AZQ74747.1"/>
    <property type="molecule type" value="Genomic_DNA"/>
</dbReference>
<evidence type="ECO:0000256" key="4">
    <source>
        <dbReference type="ARBA" id="ARBA00023002"/>
    </source>
</evidence>
<dbReference type="GO" id="GO:0050661">
    <property type="term" value="F:NADP binding"/>
    <property type="evidence" value="ECO:0007669"/>
    <property type="project" value="InterPro"/>
</dbReference>
<dbReference type="Proteomes" id="UP000267900">
    <property type="component" value="Chromosome"/>
</dbReference>
<dbReference type="InterPro" id="IPR036188">
    <property type="entry name" value="FAD/NAD-bd_sf"/>
</dbReference>
<evidence type="ECO:0000256" key="5">
    <source>
        <dbReference type="SAM" id="MobiDB-lite"/>
    </source>
</evidence>
<gene>
    <name evidence="6" type="ORF">EKH77_29260</name>
</gene>
<comment type="similarity">
    <text evidence="1">Belongs to the FAD-binding monooxygenase family.</text>
</comment>
<proteinExistence type="inferred from homology"/>
<dbReference type="InterPro" id="IPR020946">
    <property type="entry name" value="Flavin_mOase-like"/>
</dbReference>
<evidence type="ECO:0000256" key="2">
    <source>
        <dbReference type="ARBA" id="ARBA00022630"/>
    </source>
</evidence>
<keyword evidence="3" id="KW-0274">FAD</keyword>
<dbReference type="GO" id="GO:0050660">
    <property type="term" value="F:flavin adenine dinucleotide binding"/>
    <property type="evidence" value="ECO:0007669"/>
    <property type="project" value="InterPro"/>
</dbReference>
<reference evidence="6 7" key="1">
    <citation type="submission" date="2018-12" db="EMBL/GenBank/DDBJ databases">
        <title>The whole draft genome of Streptomyce luteoverticillatus CGMCC 15060.</title>
        <authorList>
            <person name="Feng Z."/>
            <person name="Chen G."/>
            <person name="Zhang J."/>
            <person name="Zhu H."/>
            <person name="Yu X."/>
            <person name="Zhang W."/>
            <person name="Zhang X."/>
        </authorList>
    </citation>
    <scope>NUCLEOTIDE SEQUENCE [LARGE SCALE GENOMIC DNA]</scope>
    <source>
        <strain evidence="6 7">CGMCC 15060</strain>
    </source>
</reference>
<evidence type="ECO:0000313" key="7">
    <source>
        <dbReference type="Proteomes" id="UP000267900"/>
    </source>
</evidence>
<name>A0A3Q9G3I3_STRLT</name>
<evidence type="ECO:0000256" key="1">
    <source>
        <dbReference type="ARBA" id="ARBA00010139"/>
    </source>
</evidence>
<dbReference type="SUPFAM" id="SSF51905">
    <property type="entry name" value="FAD/NAD(P)-binding domain"/>
    <property type="match status" value="1"/>
</dbReference>
<dbReference type="GO" id="GO:0004499">
    <property type="term" value="F:N,N-dimethylaniline monooxygenase activity"/>
    <property type="evidence" value="ECO:0007669"/>
    <property type="project" value="InterPro"/>
</dbReference>